<organism evidence="1 2">
    <name type="scientific">Cinchona calisaya</name>
    <dbReference type="NCBI Taxonomy" id="153742"/>
    <lineage>
        <taxon>Eukaryota</taxon>
        <taxon>Viridiplantae</taxon>
        <taxon>Streptophyta</taxon>
        <taxon>Embryophyta</taxon>
        <taxon>Tracheophyta</taxon>
        <taxon>Spermatophyta</taxon>
        <taxon>Magnoliopsida</taxon>
        <taxon>eudicotyledons</taxon>
        <taxon>Gunneridae</taxon>
        <taxon>Pentapetalae</taxon>
        <taxon>asterids</taxon>
        <taxon>lamiids</taxon>
        <taxon>Gentianales</taxon>
        <taxon>Rubiaceae</taxon>
        <taxon>Cinchonoideae</taxon>
        <taxon>Cinchoneae</taxon>
        <taxon>Cinchona</taxon>
    </lineage>
</organism>
<comment type="caution">
    <text evidence="1">The sequence shown here is derived from an EMBL/GenBank/DDBJ whole genome shotgun (WGS) entry which is preliminary data.</text>
</comment>
<dbReference type="AlphaFoldDB" id="A0ABD2YME0"/>
<keyword evidence="2" id="KW-1185">Reference proteome</keyword>
<dbReference type="EMBL" id="JBJUIK010000013">
    <property type="protein sequence ID" value="KAL3507114.1"/>
    <property type="molecule type" value="Genomic_DNA"/>
</dbReference>
<name>A0ABD2YME0_9GENT</name>
<reference evidence="1 2" key="1">
    <citation type="submission" date="2024-11" db="EMBL/GenBank/DDBJ databases">
        <title>A near-complete genome assembly of Cinchona calisaya.</title>
        <authorList>
            <person name="Lian D.C."/>
            <person name="Zhao X.W."/>
            <person name="Wei L."/>
        </authorList>
    </citation>
    <scope>NUCLEOTIDE SEQUENCE [LARGE SCALE GENOMIC DNA]</scope>
    <source>
        <tissue evidence="1">Nenye</tissue>
    </source>
</reference>
<evidence type="ECO:0000313" key="2">
    <source>
        <dbReference type="Proteomes" id="UP001630127"/>
    </source>
</evidence>
<evidence type="ECO:0000313" key="1">
    <source>
        <dbReference type="EMBL" id="KAL3507114.1"/>
    </source>
</evidence>
<proteinExistence type="predicted"/>
<sequence>MAVFQLTQEWDGVCRQVHESLLIVVQPYGGESVQPKSFSMTHFRPTEGWMSSWENHLITKCSGSRYLGTRVGKRAVQSLRPVSAENRIMFAKENSLQLDFQLIPKSKRLAYQRLARSLPEKARHCSVRLSPIAKNSPLPLRGWSDRKRRSRQQVLPAPINTEELCQEEEISSRLQAIPGFELGERLWLSQSKEDAIMNRSRSKDLAVDGQSWKVDSKRRMAITARSPCGCSAAPSPSAYLTLPKQIF</sequence>
<accession>A0ABD2YME0</accession>
<gene>
    <name evidence="1" type="ORF">ACH5RR_032496</name>
</gene>
<protein>
    <submittedName>
        <fullName evidence="1">Uncharacterized protein</fullName>
    </submittedName>
</protein>
<dbReference type="Proteomes" id="UP001630127">
    <property type="component" value="Unassembled WGS sequence"/>
</dbReference>